<dbReference type="InterPro" id="IPR047183">
    <property type="entry name" value="GDO-like"/>
</dbReference>
<comment type="caution">
    <text evidence="4">The sequence shown here is derived from an EMBL/GenBank/DDBJ whole genome shotgun (WGS) entry which is preliminary data.</text>
</comment>
<dbReference type="Pfam" id="PF07883">
    <property type="entry name" value="Cupin_2"/>
    <property type="match status" value="1"/>
</dbReference>
<evidence type="ECO:0000313" key="4">
    <source>
        <dbReference type="EMBL" id="KAL2833705.1"/>
    </source>
</evidence>
<dbReference type="InterPro" id="IPR011051">
    <property type="entry name" value="RmlC_Cupin_sf"/>
</dbReference>
<dbReference type="Proteomes" id="UP001610335">
    <property type="component" value="Unassembled WGS sequence"/>
</dbReference>
<dbReference type="InterPro" id="IPR013096">
    <property type="entry name" value="Cupin_2"/>
</dbReference>
<dbReference type="InterPro" id="IPR014710">
    <property type="entry name" value="RmlC-like_jellyroll"/>
</dbReference>
<reference evidence="4 5" key="1">
    <citation type="submission" date="2024-07" db="EMBL/GenBank/DDBJ databases">
        <title>Section-level genome sequencing and comparative genomics of Aspergillus sections Usti and Cavernicolus.</title>
        <authorList>
            <consortium name="Lawrence Berkeley National Laboratory"/>
            <person name="Nybo J.L."/>
            <person name="Vesth T.C."/>
            <person name="Theobald S."/>
            <person name="Frisvad J.C."/>
            <person name="Larsen T.O."/>
            <person name="Kjaerboelling I."/>
            <person name="Rothschild-Mancinelli K."/>
            <person name="Lyhne E.K."/>
            <person name="Kogle M.E."/>
            <person name="Barry K."/>
            <person name="Clum A."/>
            <person name="Na H."/>
            <person name="Ledsgaard L."/>
            <person name="Lin J."/>
            <person name="Lipzen A."/>
            <person name="Kuo A."/>
            <person name="Riley R."/>
            <person name="Mondo S."/>
            <person name="LaButti K."/>
            <person name="Haridas S."/>
            <person name="Pangalinan J."/>
            <person name="Salamov A.A."/>
            <person name="Simmons B.A."/>
            <person name="Magnuson J.K."/>
            <person name="Chen J."/>
            <person name="Drula E."/>
            <person name="Henrissat B."/>
            <person name="Wiebenga A."/>
            <person name="Lubbers R.J."/>
            <person name="Gomes A.C."/>
            <person name="Makela M.R."/>
            <person name="Stajich J."/>
            <person name="Grigoriev I.V."/>
            <person name="Mortensen U.H."/>
            <person name="De vries R.P."/>
            <person name="Baker S.E."/>
            <person name="Andersen M.R."/>
        </authorList>
    </citation>
    <scope>NUCLEOTIDE SEQUENCE [LARGE SCALE GENOMIC DNA]</scope>
    <source>
        <strain evidence="4 5">CBS 600.67</strain>
    </source>
</reference>
<keyword evidence="1" id="KW-0223">Dioxygenase</keyword>
<evidence type="ECO:0000256" key="1">
    <source>
        <dbReference type="ARBA" id="ARBA00022964"/>
    </source>
</evidence>
<gene>
    <name evidence="4" type="ORF">BDW59DRAFT_179430</name>
</gene>
<organism evidence="4 5">
    <name type="scientific">Aspergillus cavernicola</name>
    <dbReference type="NCBI Taxonomy" id="176166"/>
    <lineage>
        <taxon>Eukaryota</taxon>
        <taxon>Fungi</taxon>
        <taxon>Dikarya</taxon>
        <taxon>Ascomycota</taxon>
        <taxon>Pezizomycotina</taxon>
        <taxon>Eurotiomycetes</taxon>
        <taxon>Eurotiomycetidae</taxon>
        <taxon>Eurotiales</taxon>
        <taxon>Aspergillaceae</taxon>
        <taxon>Aspergillus</taxon>
        <taxon>Aspergillus subgen. Nidulantes</taxon>
    </lineage>
</organism>
<dbReference type="CDD" id="cd06992">
    <property type="entry name" value="cupin_GDO-like_C"/>
    <property type="match status" value="1"/>
</dbReference>
<evidence type="ECO:0000259" key="3">
    <source>
        <dbReference type="Pfam" id="PF07883"/>
    </source>
</evidence>
<dbReference type="PANTHER" id="PTHR41517">
    <property type="entry name" value="1,2-DIOXYGENASE PROTEIN-RELATED"/>
    <property type="match status" value="1"/>
</dbReference>
<dbReference type="CDD" id="cd02216">
    <property type="entry name" value="cupin_GDO-like_N"/>
    <property type="match status" value="1"/>
</dbReference>
<dbReference type="PANTHER" id="PTHR41517:SF1">
    <property type="entry name" value="CUPIN"/>
    <property type="match status" value="1"/>
</dbReference>
<name>A0ABR4J134_9EURO</name>
<dbReference type="Gene3D" id="2.60.120.10">
    <property type="entry name" value="Jelly Rolls"/>
    <property type="match status" value="1"/>
</dbReference>
<accession>A0ABR4J134</accession>
<keyword evidence="5" id="KW-1185">Reference proteome</keyword>
<proteinExistence type="predicted"/>
<sequence length="327" mass="36481">MPRVAVNDKASLETAIRGSQMVPLWNTGALIGSKHPRSRCTPSVWSYADTKSMLLSAAELVPAREAERRAVLFINPGRAESPYTLDTLLAAHQLILPGEKAICHRHSPFAVRFLIEGEQGYTAISGKKMYMYPGDLIITPVWNWHDHGNEGDKNVIWMDGLNIPLFRSMPIDFTEHYDEEFGRDTHESSPCPDEDAADMKFSWTQMQARLQAEGGDYATIEYQLPGTGDSVSTTIAANMERIEPGTVSAPRKETTNHIFQVHKGSGTTELVAPDGARTTLAWGVGDNFCVPSWYEFTNRATDSGETVYLFYFTDKPMQEKLGLWRTA</sequence>
<evidence type="ECO:0000256" key="2">
    <source>
        <dbReference type="ARBA" id="ARBA00023002"/>
    </source>
</evidence>
<dbReference type="SUPFAM" id="SSF51182">
    <property type="entry name" value="RmlC-like cupins"/>
    <property type="match status" value="1"/>
</dbReference>
<evidence type="ECO:0000313" key="5">
    <source>
        <dbReference type="Proteomes" id="UP001610335"/>
    </source>
</evidence>
<protein>
    <submittedName>
        <fullName evidence="4">RmlC-like cupin</fullName>
    </submittedName>
</protein>
<dbReference type="EMBL" id="JBFXLS010000003">
    <property type="protein sequence ID" value="KAL2833705.1"/>
    <property type="molecule type" value="Genomic_DNA"/>
</dbReference>
<keyword evidence="2" id="KW-0560">Oxidoreductase</keyword>
<feature type="domain" description="Cupin type-2" evidence="3">
    <location>
        <begin position="93"/>
        <end position="159"/>
    </location>
</feature>